<dbReference type="PANTHER" id="PTHR32387">
    <property type="entry name" value="WU:FJ29H11"/>
    <property type="match status" value="1"/>
</dbReference>
<proteinExistence type="predicted"/>
<gene>
    <name evidence="1" type="ORF">JI435_117860</name>
</gene>
<dbReference type="Proteomes" id="UP000663193">
    <property type="component" value="Chromosome 20"/>
</dbReference>
<keyword evidence="2" id="KW-1185">Reference proteome</keyword>
<dbReference type="InterPro" id="IPR052957">
    <property type="entry name" value="Auxin_embryo_med"/>
</dbReference>
<dbReference type="InterPro" id="IPR036890">
    <property type="entry name" value="HATPase_C_sf"/>
</dbReference>
<organism evidence="1 2">
    <name type="scientific">Phaeosphaeria nodorum (strain SN15 / ATCC MYA-4574 / FGSC 10173)</name>
    <name type="common">Glume blotch fungus</name>
    <name type="synonym">Parastagonospora nodorum</name>
    <dbReference type="NCBI Taxonomy" id="321614"/>
    <lineage>
        <taxon>Eukaryota</taxon>
        <taxon>Fungi</taxon>
        <taxon>Dikarya</taxon>
        <taxon>Ascomycota</taxon>
        <taxon>Pezizomycotina</taxon>
        <taxon>Dothideomycetes</taxon>
        <taxon>Pleosporomycetidae</taxon>
        <taxon>Pleosporales</taxon>
        <taxon>Pleosporineae</taxon>
        <taxon>Phaeosphaeriaceae</taxon>
        <taxon>Parastagonospora</taxon>
    </lineage>
</organism>
<evidence type="ECO:0000313" key="1">
    <source>
        <dbReference type="EMBL" id="QRD06407.1"/>
    </source>
</evidence>
<evidence type="ECO:0000313" key="2">
    <source>
        <dbReference type="Proteomes" id="UP000663193"/>
    </source>
</evidence>
<reference evidence="2" key="1">
    <citation type="journal article" date="2021" name="BMC Genomics">
        <title>Chromosome-level genome assembly and manually-curated proteome of model necrotroph Parastagonospora nodorum Sn15 reveals a genome-wide trove of candidate effector homologs, and redundancy of virulence-related functions within an accessory chromosome.</title>
        <authorList>
            <person name="Bertazzoni S."/>
            <person name="Jones D.A.B."/>
            <person name="Phan H.T."/>
            <person name="Tan K.-C."/>
            <person name="Hane J.K."/>
        </authorList>
    </citation>
    <scope>NUCLEOTIDE SEQUENCE [LARGE SCALE GENOMIC DNA]</scope>
    <source>
        <strain evidence="2">SN15 / ATCC MYA-4574 / FGSC 10173)</strain>
    </source>
</reference>
<evidence type="ECO:0008006" key="3">
    <source>
        <dbReference type="Google" id="ProtNLM"/>
    </source>
</evidence>
<dbReference type="NCBIfam" id="NF047352">
    <property type="entry name" value="P_loop_sacsin"/>
    <property type="match status" value="1"/>
</dbReference>
<dbReference type="VEuPathDB" id="FungiDB:JI435_117860"/>
<sequence>MDNEFPDSLNKHDDTFKRLGDREPATYLEAQSVVEHIRAEKGYLDAEVVRELHGNSRRTQEIVFNIVKLKRETEAAYTTNISEQLYSSKYRFLYELIQNADDSVFAGADRKRLSPFLRFEVNPDSLIVETNEDGFRRRNVEAICATGRSSKKATKTDDHIGEKGFGFKSVFSIADDVHIQSGLWSFRFRHRQGEDGLGMVTPLDASPEELPPDVTTRMVLRFTDDARQSYARLLIAIQDIPDTTLLFLRRLRMIQFIVTNISGQREKTFFSRRDSPLRRVISRWRETDDCSLTEDCTYLLFKATRLNMPHHERRKDRIEAQVELAFPINSDNGQPKLSASGHHVFAFLPLQRVAQLQFLIHSDFVTSASRESVVDCAWNDALYDEVANTFATAVSGTFATSDHALRYAWLDYLPEKAMDHPWKTLYSALLERIQVQNVFQTMERRQFKSLLQVRDVATAALYQGKPILSDLADDVYLASEYTYSHKQRLVELGLKSITWFEFLDRLQADLVSAQSKIRTTNSADPWHEAFAKLMVIPFRTQSRNLDAVRDRIKKLALIPLTGRNQWTGAPNISFGGSTNVYFAFTGTTPIPERLSLRLLDKIASQNQTRRAFYKALGVEDCPKETVFAMIKLHHTHLESDGAVDDLRYMYHQGYDLDDSRSWVCVSAFHSPRYATGARDLELYLPSDGEFDMYNLLPSHASNMASSLRPSHSGYSILSHEIFHAEPAAVRVNELDWKAWLVRATGAMYFPPLSHHKSTGSFLTLSAGLSTVLKQNPAKFLSTLRAHWSVYQHSAHVVAAELGCCSVPCKSGKSMSLNTTYLPTTETLAEIDRFGLDEDNFPLLALPEGTLDETSYRSWKFLEDFGVCSKPDMEFYKQAIVSKFEELEPELFEVVEIYRSIASLATLADYTSLRSLFHDDYLIWDSHETLWVGSSECLLDGPEFITFKSVLSRSYERDDLLDGFFANILDISGLLLEHILDEITYRHENCPDDTGIPIMHDIYAFLASKASNDDDWRIIKARFKESKMILGEGDTWHTLETCVWHSPFALSDFQDLSPLYNSLEEFFVKRLNVKKASPSLLINEVKRMAETTSPRVHDIRTRLIEIGMMLARTSIDDSVSKALMSLKDTKFLPKKMNDGVLVLVGKTDDFAIADHRRYCDALADQDVLLDFDVHEVQILHVVFEYMGLTKRYLSAMVREVSMVGETLLKDEQLSQQLHAKAYALYCCAAKYKSSKALRSDSALFEQISQAIIYTTDDITTNLVLSLPSRSISVESDRLAIHHDLSDGQIKIYVPADEQQRRSCYRSQLPKVLVTILEVPLIATFDISSIVSCSLLDLENVLIEQDISSVEWIERPVIFIPDVAVEQRPSTPASTIAESEAATLVNIGVGPITPEATPIRYRRSVSRLDPEDFIETAPPEQYPDLIEQVVGSARQAGHRYRNIEADDIYEPILRSQNREFDHSATFGVRSGNGFIHDRRIGAAGEAYVFELLTILNIPNFTEANWRSTIRGELSRSTRFADMTNWTGQETADIVYKDTSGELTQYLRDHSEGDFPPQIREDHSFDECPIEYYLEVKSTTGPCGTRFYMSGGQYKRMETMKLGQLRQPSKVYVLMRVFDLMTAEVDMKIFVDPLGQPGMKLEFEVEKWFVTTK</sequence>
<dbReference type="OrthoDB" id="1262810at2759"/>
<dbReference type="SUPFAM" id="SSF55874">
    <property type="entry name" value="ATPase domain of HSP90 chaperone/DNA topoisomerase II/histidine kinase"/>
    <property type="match status" value="1"/>
</dbReference>
<accession>A0A7U2NQ67</accession>
<dbReference type="EMBL" id="CP069042">
    <property type="protein sequence ID" value="QRD06407.1"/>
    <property type="molecule type" value="Genomic_DNA"/>
</dbReference>
<dbReference type="PANTHER" id="PTHR32387:SF0">
    <property type="entry name" value="PROTEIN NO VEIN"/>
    <property type="match status" value="1"/>
</dbReference>
<protein>
    <recommendedName>
        <fullName evidence="3">Protein NO VEIN C-terminal domain-containing protein</fullName>
    </recommendedName>
</protein>
<dbReference type="Gene3D" id="3.30.565.10">
    <property type="entry name" value="Histidine kinase-like ATPase, C-terminal domain"/>
    <property type="match status" value="1"/>
</dbReference>
<name>A0A7U2NQ67_PHANO</name>